<accession>A0ABY5ZEV1</accession>
<protein>
    <submittedName>
        <fullName evidence="2">Uncharacterized protein</fullName>
    </submittedName>
</protein>
<reference evidence="2" key="1">
    <citation type="submission" date="2021-04" db="EMBL/GenBank/DDBJ databases">
        <title>Biosynthetic gene clusters of Dactylosporangioum roseum.</title>
        <authorList>
            <person name="Hartkoorn R.C."/>
            <person name="Beaudoing E."/>
            <person name="Hot D."/>
            <person name="Moureu S."/>
        </authorList>
    </citation>
    <scope>NUCLEOTIDE SEQUENCE</scope>
    <source>
        <strain evidence="2">NRRL B-16295</strain>
    </source>
</reference>
<dbReference type="RefSeq" id="WP_260729390.1">
    <property type="nucleotide sequence ID" value="NZ_BAAABS010000090.1"/>
</dbReference>
<dbReference type="Proteomes" id="UP001058271">
    <property type="component" value="Chromosome"/>
</dbReference>
<keyword evidence="1" id="KW-0812">Transmembrane</keyword>
<gene>
    <name evidence="2" type="ORF">Drose_18135</name>
</gene>
<evidence type="ECO:0000313" key="2">
    <source>
        <dbReference type="EMBL" id="UWZ39952.1"/>
    </source>
</evidence>
<name>A0ABY5ZEV1_9ACTN</name>
<organism evidence="2 3">
    <name type="scientific">Dactylosporangium roseum</name>
    <dbReference type="NCBI Taxonomy" id="47989"/>
    <lineage>
        <taxon>Bacteria</taxon>
        <taxon>Bacillati</taxon>
        <taxon>Actinomycetota</taxon>
        <taxon>Actinomycetes</taxon>
        <taxon>Micromonosporales</taxon>
        <taxon>Micromonosporaceae</taxon>
        <taxon>Dactylosporangium</taxon>
    </lineage>
</organism>
<feature type="transmembrane region" description="Helical" evidence="1">
    <location>
        <begin position="202"/>
        <end position="223"/>
    </location>
</feature>
<proteinExistence type="predicted"/>
<sequence>MDTSASTGSKSKVKEGVWIAVVVVVGLCAWGFFASGDNDPVTAADPVDVTAVVADLDRAATAHGICYGWQLLDSSSPVSTGSNLGAGRRVTDDPQRCPKYVEVRGRYRYYPDSSESEDYATYSITTNLSNASHLDPSAFDRLGAGTSRLLADPTSTILDAAQALPLLAQEAGVATGAVPAASASGTPAPLPSAGSDFWRDRWVLLVVTGVLLAGAVVTLLLGIRSSRRMQRGEETDAFEKTAAER</sequence>
<evidence type="ECO:0000313" key="3">
    <source>
        <dbReference type="Proteomes" id="UP001058271"/>
    </source>
</evidence>
<keyword evidence="3" id="KW-1185">Reference proteome</keyword>
<dbReference type="EMBL" id="CP073721">
    <property type="protein sequence ID" value="UWZ39952.1"/>
    <property type="molecule type" value="Genomic_DNA"/>
</dbReference>
<keyword evidence="1" id="KW-0472">Membrane</keyword>
<feature type="transmembrane region" description="Helical" evidence="1">
    <location>
        <begin position="16"/>
        <end position="33"/>
    </location>
</feature>
<keyword evidence="1" id="KW-1133">Transmembrane helix</keyword>
<evidence type="ECO:0000256" key="1">
    <source>
        <dbReference type="SAM" id="Phobius"/>
    </source>
</evidence>